<sequence>MLSPLHIAPIRAAPYRDSRFSPAAFTLIELLVVITIIGALLALSGAGLSGAMGGMAITNAGNKVSQLCDGARQRAMTGNVLTAVVIVTNAGTNEDGRAMAVFEYPPGGPAWKQFTEWNILPDGITVDVNNNSYGSFVHNSTPLPFFAPGSVKYHDNPLTANQFAARVFVPSGGLLESNAASQMQVVDGTTSSNTTTYTKVLNGKPVNFYRITILGATGKTKIERPELP</sequence>
<dbReference type="SUPFAM" id="SSF54523">
    <property type="entry name" value="Pili subunits"/>
    <property type="match status" value="1"/>
</dbReference>
<organism evidence="2 3">
    <name type="scientific">Phragmitibacter flavus</name>
    <dbReference type="NCBI Taxonomy" id="2576071"/>
    <lineage>
        <taxon>Bacteria</taxon>
        <taxon>Pseudomonadati</taxon>
        <taxon>Verrucomicrobiota</taxon>
        <taxon>Verrucomicrobiia</taxon>
        <taxon>Verrucomicrobiales</taxon>
        <taxon>Verrucomicrobiaceae</taxon>
        <taxon>Phragmitibacter</taxon>
    </lineage>
</organism>
<reference evidence="2 3" key="1">
    <citation type="submission" date="2019-05" db="EMBL/GenBank/DDBJ databases">
        <title>Verrucobacter flavum gen. nov., sp. nov. a new member of the family Verrucomicrobiaceae.</title>
        <authorList>
            <person name="Szuroczki S."/>
            <person name="Abbaszade G."/>
            <person name="Szabo A."/>
            <person name="Felfoldi T."/>
            <person name="Schumann P."/>
            <person name="Boka K."/>
            <person name="Keki Z."/>
            <person name="Toumi M."/>
            <person name="Toth E."/>
        </authorList>
    </citation>
    <scope>NUCLEOTIDE SEQUENCE [LARGE SCALE GENOMIC DNA]</scope>
    <source>
        <strain evidence="2 3">MG-N-17</strain>
    </source>
</reference>
<dbReference type="RefSeq" id="WP_138088205.1">
    <property type="nucleotide sequence ID" value="NZ_VAUV01000018.1"/>
</dbReference>
<evidence type="ECO:0000313" key="2">
    <source>
        <dbReference type="EMBL" id="TLD68887.1"/>
    </source>
</evidence>
<dbReference type="NCBIfam" id="TIGR02532">
    <property type="entry name" value="IV_pilin_GFxxxE"/>
    <property type="match status" value="1"/>
</dbReference>
<keyword evidence="1" id="KW-1133">Transmembrane helix</keyword>
<gene>
    <name evidence="2" type="ORF">FEM03_20670</name>
</gene>
<dbReference type="Proteomes" id="UP000306196">
    <property type="component" value="Unassembled WGS sequence"/>
</dbReference>
<dbReference type="InterPro" id="IPR012902">
    <property type="entry name" value="N_methyl_site"/>
</dbReference>
<keyword evidence="3" id="KW-1185">Reference proteome</keyword>
<dbReference type="AlphaFoldDB" id="A0A5R8K9B3"/>
<dbReference type="OrthoDB" id="188302at2"/>
<keyword evidence="1" id="KW-0472">Membrane</keyword>
<dbReference type="Gene3D" id="3.30.700.10">
    <property type="entry name" value="Glycoprotein, Type 4 Pilin"/>
    <property type="match status" value="1"/>
</dbReference>
<comment type="caution">
    <text evidence="2">The sequence shown here is derived from an EMBL/GenBank/DDBJ whole genome shotgun (WGS) entry which is preliminary data.</text>
</comment>
<dbReference type="EMBL" id="VAUV01000018">
    <property type="protein sequence ID" value="TLD68887.1"/>
    <property type="molecule type" value="Genomic_DNA"/>
</dbReference>
<evidence type="ECO:0000313" key="3">
    <source>
        <dbReference type="Proteomes" id="UP000306196"/>
    </source>
</evidence>
<name>A0A5R8K9B3_9BACT</name>
<dbReference type="InterPro" id="IPR045584">
    <property type="entry name" value="Pilin-like"/>
</dbReference>
<keyword evidence="1" id="KW-0812">Transmembrane</keyword>
<dbReference type="Pfam" id="PF07963">
    <property type="entry name" value="N_methyl"/>
    <property type="match status" value="1"/>
</dbReference>
<proteinExistence type="predicted"/>
<feature type="transmembrane region" description="Helical" evidence="1">
    <location>
        <begin position="20"/>
        <end position="43"/>
    </location>
</feature>
<evidence type="ECO:0000256" key="1">
    <source>
        <dbReference type="SAM" id="Phobius"/>
    </source>
</evidence>
<accession>A0A5R8K9B3</accession>
<protein>
    <submittedName>
        <fullName evidence="2">Prepilin-type N-terminal cleavage/methylation domain-containing protein</fullName>
    </submittedName>
</protein>